<evidence type="ECO:0000313" key="3">
    <source>
        <dbReference type="Proteomes" id="UP000020467"/>
    </source>
</evidence>
<reference evidence="2 3" key="1">
    <citation type="submission" date="2014-02" db="EMBL/GenBank/DDBJ databases">
        <title>The genome sequence of Colletotrichum fioriniae PJ7.</title>
        <authorList>
            <person name="Baroncelli R."/>
            <person name="Thon M.R."/>
        </authorList>
    </citation>
    <scope>NUCLEOTIDE SEQUENCE [LARGE SCALE GENOMIC DNA]</scope>
    <source>
        <strain evidence="2 3">PJ7</strain>
    </source>
</reference>
<evidence type="ECO:0000313" key="2">
    <source>
        <dbReference type="EMBL" id="EXF76502.1"/>
    </source>
</evidence>
<evidence type="ECO:0000256" key="1">
    <source>
        <dbReference type="SAM" id="MobiDB-lite"/>
    </source>
</evidence>
<accession>A0A010Q9G8</accession>
<dbReference type="OrthoDB" id="10354613at2759"/>
<comment type="caution">
    <text evidence="2">The sequence shown here is derived from an EMBL/GenBank/DDBJ whole genome shotgun (WGS) entry which is preliminary data.</text>
</comment>
<proteinExistence type="predicted"/>
<feature type="region of interest" description="Disordered" evidence="1">
    <location>
        <begin position="62"/>
        <end position="93"/>
    </location>
</feature>
<evidence type="ECO:0008006" key="4">
    <source>
        <dbReference type="Google" id="ProtNLM"/>
    </source>
</evidence>
<dbReference type="KEGG" id="cfj:CFIO01_09156"/>
<dbReference type="Gene3D" id="3.30.160.60">
    <property type="entry name" value="Classic Zinc Finger"/>
    <property type="match status" value="1"/>
</dbReference>
<dbReference type="AlphaFoldDB" id="A0A010Q9G8"/>
<protein>
    <recommendedName>
        <fullName evidence="4">C2H2-type domain-containing protein</fullName>
    </recommendedName>
</protein>
<name>A0A010Q9G8_9PEZI</name>
<dbReference type="EMBL" id="JARH01000836">
    <property type="protein sequence ID" value="EXF76502.1"/>
    <property type="molecule type" value="Genomic_DNA"/>
</dbReference>
<dbReference type="Proteomes" id="UP000020467">
    <property type="component" value="Unassembled WGS sequence"/>
</dbReference>
<organism evidence="2 3">
    <name type="scientific">Colletotrichum fioriniae PJ7</name>
    <dbReference type="NCBI Taxonomy" id="1445577"/>
    <lineage>
        <taxon>Eukaryota</taxon>
        <taxon>Fungi</taxon>
        <taxon>Dikarya</taxon>
        <taxon>Ascomycota</taxon>
        <taxon>Pezizomycotina</taxon>
        <taxon>Sordariomycetes</taxon>
        <taxon>Hypocreomycetidae</taxon>
        <taxon>Glomerellales</taxon>
        <taxon>Glomerellaceae</taxon>
        <taxon>Colletotrichum</taxon>
        <taxon>Colletotrichum acutatum species complex</taxon>
    </lineage>
</organism>
<gene>
    <name evidence="2" type="ORF">CFIO01_09156</name>
</gene>
<sequence length="172" mass="19104">MTSTEALVCCGKTFTQKGNHKRHIKTVHSARIGMPCGGLLKPRADNVKRHKTQCETCKCLRRGHPSSQSDAETESDTIQREDNTSQGFNDPRYMESTRVEGFDPRHMDTGPPTADSIQTVRNFVSATLDSTIPVDSETWITLSGSIFESQMPLTSLDTTLSDAIATSEPWQW</sequence>
<keyword evidence="3" id="KW-1185">Reference proteome</keyword>
<dbReference type="HOGENOM" id="CLU_1555120_0_0_1"/>